<evidence type="ECO:0000256" key="1">
    <source>
        <dbReference type="SAM" id="MobiDB-lite"/>
    </source>
</evidence>
<comment type="caution">
    <text evidence="2">The sequence shown here is derived from an EMBL/GenBank/DDBJ whole genome shotgun (WGS) entry which is preliminary data.</text>
</comment>
<sequence>MTRTTISACVASAIVVGTKSLCKISLSKLFFTILKKSVYTWSLMSSAGLSKWKTYSTIRLLCNQFPLTTKSASLALSSSDFSVRINSLMPSAGSRGGKHGIYVSILPDGFDIAQCAQNFKLSDSSLPIRFNDSTNFDELIEPVSPLPEERFRIRNQTDLVGLSNTSHSFQYLSFCLIGMCSEILGKMSTKKDGKTVKEAHEKLKGNRISSSGIKENNSNSLSGSTSVNIDSTAYTSSTLSPLCEDADSDGWIHGNRVKENDSQRLVGVPALDASFENQLARYQNLPNNPLLTQTNPFNAGLMSVEGHLRSPLQNQVNWQIPVQDSLLLQKWPMNYHGTDLALHENFGTFSSLIGSQNQQQPIGSSFQAPFSRTWTSRLIQGEQAVGRAYLNMPCWRESPTKLDGCGRRIKTSLHGIAVARLLVYTTTYQETRAA</sequence>
<protein>
    <submittedName>
        <fullName evidence="2">Uncharacterized protein</fullName>
    </submittedName>
</protein>
<feature type="region of interest" description="Disordered" evidence="1">
    <location>
        <begin position="205"/>
        <end position="226"/>
    </location>
</feature>
<dbReference type="AlphaFoldDB" id="A0A8S9FJM9"/>
<reference evidence="2" key="1">
    <citation type="submission" date="2019-12" db="EMBL/GenBank/DDBJ databases">
        <title>Genome sequencing and annotation of Brassica cretica.</title>
        <authorList>
            <person name="Studholme D.J."/>
            <person name="Sarris P.F."/>
        </authorList>
    </citation>
    <scope>NUCLEOTIDE SEQUENCE</scope>
    <source>
        <strain evidence="2">PFS-102/07</strain>
        <tissue evidence="2">Leaf</tissue>
    </source>
</reference>
<accession>A0A8S9FJM9</accession>
<organism evidence="2">
    <name type="scientific">Brassica cretica</name>
    <name type="common">Mustard</name>
    <dbReference type="NCBI Taxonomy" id="69181"/>
    <lineage>
        <taxon>Eukaryota</taxon>
        <taxon>Viridiplantae</taxon>
        <taxon>Streptophyta</taxon>
        <taxon>Embryophyta</taxon>
        <taxon>Tracheophyta</taxon>
        <taxon>Spermatophyta</taxon>
        <taxon>Magnoliopsida</taxon>
        <taxon>eudicotyledons</taxon>
        <taxon>Gunneridae</taxon>
        <taxon>Pentapetalae</taxon>
        <taxon>rosids</taxon>
        <taxon>malvids</taxon>
        <taxon>Brassicales</taxon>
        <taxon>Brassicaceae</taxon>
        <taxon>Brassiceae</taxon>
        <taxon>Brassica</taxon>
    </lineage>
</organism>
<dbReference type="EMBL" id="QGKY02002305">
    <property type="protein sequence ID" value="KAF2533920.1"/>
    <property type="molecule type" value="Genomic_DNA"/>
</dbReference>
<evidence type="ECO:0000313" key="2">
    <source>
        <dbReference type="EMBL" id="KAF2533920.1"/>
    </source>
</evidence>
<proteinExistence type="predicted"/>
<gene>
    <name evidence="2" type="ORF">F2Q70_00031256</name>
</gene>
<name>A0A8S9FJM9_BRACR</name>
<feature type="compositionally biased region" description="Polar residues" evidence="1">
    <location>
        <begin position="207"/>
        <end position="226"/>
    </location>
</feature>